<accession>A0A127VA75</accession>
<organism evidence="2 3">
    <name type="scientific">Pedobacter cryoconitis</name>
    <dbReference type="NCBI Taxonomy" id="188932"/>
    <lineage>
        <taxon>Bacteria</taxon>
        <taxon>Pseudomonadati</taxon>
        <taxon>Bacteroidota</taxon>
        <taxon>Sphingobacteriia</taxon>
        <taxon>Sphingobacteriales</taxon>
        <taxon>Sphingobacteriaceae</taxon>
        <taxon>Pedobacter</taxon>
    </lineage>
</organism>
<evidence type="ECO:0000256" key="1">
    <source>
        <dbReference type="SAM" id="SignalP"/>
    </source>
</evidence>
<feature type="chain" id="PRO_5007280272" description="Aspartyl protease" evidence="1">
    <location>
        <begin position="35"/>
        <end position="306"/>
    </location>
</feature>
<dbReference type="KEGG" id="pcm:AY601_0971"/>
<dbReference type="PATRIC" id="fig|188932.3.peg.1000"/>
<proteinExistence type="predicted"/>
<feature type="signal peptide" evidence="1">
    <location>
        <begin position="1"/>
        <end position="34"/>
    </location>
</feature>
<protein>
    <recommendedName>
        <fullName evidence="4">Aspartyl protease</fullName>
    </recommendedName>
</protein>
<name>A0A127VA75_9SPHI</name>
<dbReference type="RefSeq" id="WP_068397225.1">
    <property type="nucleotide sequence ID" value="NZ_CP014504.1"/>
</dbReference>
<keyword evidence="1" id="KW-0732">Signal</keyword>
<keyword evidence="3" id="KW-1185">Reference proteome</keyword>
<dbReference type="AlphaFoldDB" id="A0A127VA75"/>
<evidence type="ECO:0000313" key="3">
    <source>
        <dbReference type="Proteomes" id="UP000071561"/>
    </source>
</evidence>
<dbReference type="EMBL" id="CP014504">
    <property type="protein sequence ID" value="AMP97908.1"/>
    <property type="molecule type" value="Genomic_DNA"/>
</dbReference>
<reference evidence="2 3" key="1">
    <citation type="submission" date="2016-03" db="EMBL/GenBank/DDBJ databases">
        <title>Complete genome sequence of Pedobacter cryoconitis PAMC 27485.</title>
        <authorList>
            <person name="Lee J."/>
            <person name="Kim O.-S."/>
        </authorList>
    </citation>
    <scope>NUCLEOTIDE SEQUENCE [LARGE SCALE GENOMIC DNA]</scope>
    <source>
        <strain evidence="2 3">PAMC 27485</strain>
    </source>
</reference>
<evidence type="ECO:0000313" key="2">
    <source>
        <dbReference type="EMBL" id="AMP97908.1"/>
    </source>
</evidence>
<evidence type="ECO:0008006" key="4">
    <source>
        <dbReference type="Google" id="ProtNLM"/>
    </source>
</evidence>
<sequence length="306" mass="34372" precursor="true">MNTIKSDYKKTLRSIFTVTCITFLCSVLSQHSNAQSPVITKINFQKDKYNRIFIPVKIDRDSMSLLFGTYAKPLRLTPYFQSKRSLSPSGDVLTLVAPNGRPHNRLLFYSPKIMVGNLKFRSEQAIVNYAFPDTIIAGATGTEMVYRYNWKINNDQNQISISKQPFAPSAAFTTINYKNDSYPKVAVEIAGIKTNFALDFGSGAGFQLNSRSDLGRKLIADYNLKPVKRILSDIHAKKVLDTIYEVNVPGLLFNGIQLPQQKIQLSSAFPQNIVGTGFLGDYNVILNNSRKRKIGNTVILEKRLSK</sequence>
<dbReference type="OrthoDB" id="745577at2"/>
<dbReference type="Proteomes" id="UP000071561">
    <property type="component" value="Chromosome"/>
</dbReference>
<gene>
    <name evidence="2" type="ORF">AY601_0971</name>
</gene>